<reference evidence="7 8" key="1">
    <citation type="submission" date="2016-05" db="EMBL/GenBank/DDBJ databases">
        <title>Paenibacillus oryzae. sp. nov., isolated from the rice root.</title>
        <authorList>
            <person name="Zhang J."/>
            <person name="Zhang X."/>
        </authorList>
    </citation>
    <scope>NUCLEOTIDE SEQUENCE [LARGE SCALE GENOMIC DNA]</scope>
    <source>
        <strain evidence="7 8">1DrF-4</strain>
    </source>
</reference>
<dbReference type="GO" id="GO:0008270">
    <property type="term" value="F:zinc ion binding"/>
    <property type="evidence" value="ECO:0007669"/>
    <property type="project" value="TreeGrafter"/>
</dbReference>
<dbReference type="Proteomes" id="UP000092024">
    <property type="component" value="Unassembled WGS sequence"/>
</dbReference>
<gene>
    <name evidence="7" type="ORF">A7K91_19595</name>
</gene>
<dbReference type="Gene3D" id="3.40.140.10">
    <property type="entry name" value="Cytidine Deaminase, domain 2"/>
    <property type="match status" value="1"/>
</dbReference>
<evidence type="ECO:0000256" key="4">
    <source>
        <dbReference type="ARBA" id="ARBA00022833"/>
    </source>
</evidence>
<keyword evidence="4" id="KW-0862">Zinc</keyword>
<dbReference type="STRING" id="1844972.A7K91_19595"/>
<dbReference type="InterPro" id="IPR028090">
    <property type="entry name" value="JAB_dom_prok"/>
</dbReference>
<dbReference type="GO" id="GO:0008235">
    <property type="term" value="F:metalloexopeptidase activity"/>
    <property type="evidence" value="ECO:0007669"/>
    <property type="project" value="TreeGrafter"/>
</dbReference>
<protein>
    <recommendedName>
        <fullName evidence="6">JAB domain-containing protein</fullName>
    </recommendedName>
</protein>
<dbReference type="GO" id="GO:0006508">
    <property type="term" value="P:proteolysis"/>
    <property type="evidence" value="ECO:0007669"/>
    <property type="project" value="UniProtKB-KW"/>
</dbReference>
<dbReference type="AlphaFoldDB" id="A0A1A5YP74"/>
<name>A0A1A5YP74_9BACL</name>
<dbReference type="RefSeq" id="WP_068680816.1">
    <property type="nucleotide sequence ID" value="NZ_LYPA01000038.1"/>
</dbReference>
<comment type="caution">
    <text evidence="7">The sequence shown here is derived from an EMBL/GenBank/DDBJ whole genome shotgun (WGS) entry which is preliminary data.</text>
</comment>
<dbReference type="EMBL" id="LYPA01000038">
    <property type="protein sequence ID" value="OBR67412.1"/>
    <property type="molecule type" value="Genomic_DNA"/>
</dbReference>
<keyword evidence="5" id="KW-0482">Metalloprotease</keyword>
<accession>A0A1A5YP74</accession>
<dbReference type="CDD" id="cd08070">
    <property type="entry name" value="MPN_like"/>
    <property type="match status" value="1"/>
</dbReference>
<evidence type="ECO:0000313" key="8">
    <source>
        <dbReference type="Proteomes" id="UP000092024"/>
    </source>
</evidence>
<evidence type="ECO:0000256" key="2">
    <source>
        <dbReference type="ARBA" id="ARBA00022723"/>
    </source>
</evidence>
<evidence type="ECO:0000259" key="6">
    <source>
        <dbReference type="Pfam" id="PF14464"/>
    </source>
</evidence>
<keyword evidence="2" id="KW-0479">Metal-binding</keyword>
<feature type="domain" description="JAB" evidence="6">
    <location>
        <begin position="9"/>
        <end position="114"/>
    </location>
</feature>
<dbReference type="Pfam" id="PF14464">
    <property type="entry name" value="Prok-JAB"/>
    <property type="match status" value="1"/>
</dbReference>
<dbReference type="InterPro" id="IPR051929">
    <property type="entry name" value="VirAsm_ModProt"/>
</dbReference>
<dbReference type="SUPFAM" id="SSF102712">
    <property type="entry name" value="JAB1/MPN domain"/>
    <property type="match status" value="1"/>
</dbReference>
<dbReference type="PANTHER" id="PTHR34858">
    <property type="entry name" value="CYSO-CYSTEINE PEPTIDASE"/>
    <property type="match status" value="1"/>
</dbReference>
<evidence type="ECO:0000256" key="1">
    <source>
        <dbReference type="ARBA" id="ARBA00022670"/>
    </source>
</evidence>
<dbReference type="PANTHER" id="PTHR34858:SF1">
    <property type="entry name" value="CYSO-CYSTEINE PEPTIDASE"/>
    <property type="match status" value="1"/>
</dbReference>
<keyword evidence="1" id="KW-0645">Protease</keyword>
<evidence type="ECO:0000313" key="7">
    <source>
        <dbReference type="EMBL" id="OBR67412.1"/>
    </source>
</evidence>
<sequence>MTESQIYESAYKKLITLCSEAHPQEACGILGASEGSSIIDTVIPIANASPKPEDSFYFDPEEWTAAFFRMQKNRQRIAGLYHSHPASQGIPSYRDRKGFLPSPGLSYWIVAEDDSGMVSATPYRFLDGRFEKLSLVLA</sequence>
<evidence type="ECO:0000256" key="5">
    <source>
        <dbReference type="ARBA" id="ARBA00023049"/>
    </source>
</evidence>
<evidence type="ECO:0000256" key="3">
    <source>
        <dbReference type="ARBA" id="ARBA00022801"/>
    </source>
</evidence>
<keyword evidence="3" id="KW-0378">Hydrolase</keyword>
<organism evidence="7 8">
    <name type="scientific">Paenibacillus oryzae</name>
    <dbReference type="NCBI Taxonomy" id="1844972"/>
    <lineage>
        <taxon>Bacteria</taxon>
        <taxon>Bacillati</taxon>
        <taxon>Bacillota</taxon>
        <taxon>Bacilli</taxon>
        <taxon>Bacillales</taxon>
        <taxon>Paenibacillaceae</taxon>
        <taxon>Paenibacillus</taxon>
    </lineage>
</organism>
<proteinExistence type="predicted"/>
<keyword evidence="8" id="KW-1185">Reference proteome</keyword>